<gene>
    <name evidence="1" type="ORF">ECRASSUSDP1_LOCUS19468</name>
</gene>
<accession>A0AAD1XT29</accession>
<dbReference type="Proteomes" id="UP001295684">
    <property type="component" value="Unassembled WGS sequence"/>
</dbReference>
<dbReference type="AlphaFoldDB" id="A0AAD1XT29"/>
<sequence length="69" mass="8150">MRCQVWSVWKFGKRSENFGVLGEVKGEGKGDGEERAWWCFFLGKMQLEFILELRILAFWASSWLIFDSL</sequence>
<organism evidence="1 2">
    <name type="scientific">Euplotes crassus</name>
    <dbReference type="NCBI Taxonomy" id="5936"/>
    <lineage>
        <taxon>Eukaryota</taxon>
        <taxon>Sar</taxon>
        <taxon>Alveolata</taxon>
        <taxon>Ciliophora</taxon>
        <taxon>Intramacronucleata</taxon>
        <taxon>Spirotrichea</taxon>
        <taxon>Hypotrichia</taxon>
        <taxon>Euplotida</taxon>
        <taxon>Euplotidae</taxon>
        <taxon>Moneuplotes</taxon>
    </lineage>
</organism>
<dbReference type="EMBL" id="CAMPGE010019765">
    <property type="protein sequence ID" value="CAI2378076.1"/>
    <property type="molecule type" value="Genomic_DNA"/>
</dbReference>
<comment type="caution">
    <text evidence="1">The sequence shown here is derived from an EMBL/GenBank/DDBJ whole genome shotgun (WGS) entry which is preliminary data.</text>
</comment>
<proteinExistence type="predicted"/>
<evidence type="ECO:0000313" key="1">
    <source>
        <dbReference type="EMBL" id="CAI2378076.1"/>
    </source>
</evidence>
<reference evidence="1" key="1">
    <citation type="submission" date="2023-07" db="EMBL/GenBank/DDBJ databases">
        <authorList>
            <consortium name="AG Swart"/>
            <person name="Singh M."/>
            <person name="Singh A."/>
            <person name="Seah K."/>
            <person name="Emmerich C."/>
        </authorList>
    </citation>
    <scope>NUCLEOTIDE SEQUENCE</scope>
    <source>
        <strain evidence="1">DP1</strain>
    </source>
</reference>
<evidence type="ECO:0000313" key="2">
    <source>
        <dbReference type="Proteomes" id="UP001295684"/>
    </source>
</evidence>
<protein>
    <submittedName>
        <fullName evidence="1">Uncharacterized protein</fullName>
    </submittedName>
</protein>
<keyword evidence="2" id="KW-1185">Reference proteome</keyword>
<name>A0AAD1XT29_EUPCR</name>